<dbReference type="OrthoDB" id="6783205at2759"/>
<name>A0A9J6HAW5_HAELO</name>
<feature type="region of interest" description="Disordered" evidence="1">
    <location>
        <begin position="1"/>
        <end position="22"/>
    </location>
</feature>
<feature type="compositionally biased region" description="Polar residues" evidence="1">
    <location>
        <begin position="12"/>
        <end position="21"/>
    </location>
</feature>
<dbReference type="VEuPathDB" id="VectorBase:HLOH_043588"/>
<gene>
    <name evidence="2" type="ORF">HPB48_026064</name>
</gene>
<dbReference type="EMBL" id="JABSTR010001548">
    <property type="protein sequence ID" value="KAH9384081.1"/>
    <property type="molecule type" value="Genomic_DNA"/>
</dbReference>
<evidence type="ECO:0000313" key="3">
    <source>
        <dbReference type="Proteomes" id="UP000821853"/>
    </source>
</evidence>
<feature type="region of interest" description="Disordered" evidence="1">
    <location>
        <begin position="236"/>
        <end position="264"/>
    </location>
</feature>
<reference evidence="2 3" key="1">
    <citation type="journal article" date="2020" name="Cell">
        <title>Large-Scale Comparative Analyses of Tick Genomes Elucidate Their Genetic Diversity and Vector Capacities.</title>
        <authorList>
            <consortium name="Tick Genome and Microbiome Consortium (TIGMIC)"/>
            <person name="Jia N."/>
            <person name="Wang J."/>
            <person name="Shi W."/>
            <person name="Du L."/>
            <person name="Sun Y."/>
            <person name="Zhan W."/>
            <person name="Jiang J.F."/>
            <person name="Wang Q."/>
            <person name="Zhang B."/>
            <person name="Ji P."/>
            <person name="Bell-Sakyi L."/>
            <person name="Cui X.M."/>
            <person name="Yuan T.T."/>
            <person name="Jiang B.G."/>
            <person name="Yang W.F."/>
            <person name="Lam T.T."/>
            <person name="Chang Q.C."/>
            <person name="Ding S.J."/>
            <person name="Wang X.J."/>
            <person name="Zhu J.G."/>
            <person name="Ruan X.D."/>
            <person name="Zhao L."/>
            <person name="Wei J.T."/>
            <person name="Ye R.Z."/>
            <person name="Que T.C."/>
            <person name="Du C.H."/>
            <person name="Zhou Y.H."/>
            <person name="Cheng J.X."/>
            <person name="Dai P.F."/>
            <person name="Guo W.B."/>
            <person name="Han X.H."/>
            <person name="Huang E.J."/>
            <person name="Li L.F."/>
            <person name="Wei W."/>
            <person name="Gao Y.C."/>
            <person name="Liu J.Z."/>
            <person name="Shao H.Z."/>
            <person name="Wang X."/>
            <person name="Wang C.C."/>
            <person name="Yang T.C."/>
            <person name="Huo Q.B."/>
            <person name="Li W."/>
            <person name="Chen H.Y."/>
            <person name="Chen S.E."/>
            <person name="Zhou L.G."/>
            <person name="Ni X.B."/>
            <person name="Tian J.H."/>
            <person name="Sheng Y."/>
            <person name="Liu T."/>
            <person name="Pan Y.S."/>
            <person name="Xia L.Y."/>
            <person name="Li J."/>
            <person name="Zhao F."/>
            <person name="Cao W.C."/>
        </authorList>
    </citation>
    <scope>NUCLEOTIDE SEQUENCE [LARGE SCALE GENOMIC DNA]</scope>
    <source>
        <strain evidence="2">HaeL-2018</strain>
    </source>
</reference>
<feature type="compositionally biased region" description="Basic and acidic residues" evidence="1">
    <location>
        <begin position="248"/>
        <end position="264"/>
    </location>
</feature>
<sequence>MADYYSEATVRRGSSTGSPQPNELHEVLNHGLDCADGLRLLKPTSDKSAAFFRYFQDDTTPAAALAPHKTKLARQEHGEGLLASGAVNPSASTVYHWFCGWWRGQYGDEGGKANRWQQSLNSSSCLWIPSHSWRPRAQLEAVTNKIYEEWWRQPSLAAGNPYYATALQQLLRQMHKIRKKGAPGRSLPMKAGFTSARRCGCTVKVQPTSIARRRPGVNRGPGSSACWPRARLARRSSGPHALNLSVRDGCRTPKPRTTEGTEGT</sequence>
<keyword evidence="3" id="KW-1185">Reference proteome</keyword>
<dbReference type="Proteomes" id="UP000821853">
    <property type="component" value="Unassembled WGS sequence"/>
</dbReference>
<protein>
    <submittedName>
        <fullName evidence="2">Uncharacterized protein</fullName>
    </submittedName>
</protein>
<proteinExistence type="predicted"/>
<dbReference type="AlphaFoldDB" id="A0A9J6HAW5"/>
<evidence type="ECO:0000256" key="1">
    <source>
        <dbReference type="SAM" id="MobiDB-lite"/>
    </source>
</evidence>
<evidence type="ECO:0000313" key="2">
    <source>
        <dbReference type="EMBL" id="KAH9384081.1"/>
    </source>
</evidence>
<accession>A0A9J6HAW5</accession>
<comment type="caution">
    <text evidence="2">The sequence shown here is derived from an EMBL/GenBank/DDBJ whole genome shotgun (WGS) entry which is preliminary data.</text>
</comment>
<organism evidence="2 3">
    <name type="scientific">Haemaphysalis longicornis</name>
    <name type="common">Bush tick</name>
    <dbReference type="NCBI Taxonomy" id="44386"/>
    <lineage>
        <taxon>Eukaryota</taxon>
        <taxon>Metazoa</taxon>
        <taxon>Ecdysozoa</taxon>
        <taxon>Arthropoda</taxon>
        <taxon>Chelicerata</taxon>
        <taxon>Arachnida</taxon>
        <taxon>Acari</taxon>
        <taxon>Parasitiformes</taxon>
        <taxon>Ixodida</taxon>
        <taxon>Ixodoidea</taxon>
        <taxon>Ixodidae</taxon>
        <taxon>Haemaphysalinae</taxon>
        <taxon>Haemaphysalis</taxon>
    </lineage>
</organism>